<dbReference type="Proteomes" id="UP000229307">
    <property type="component" value="Unassembled WGS sequence"/>
</dbReference>
<dbReference type="NCBIfam" id="TIGR00738">
    <property type="entry name" value="rrf2_super"/>
    <property type="match status" value="1"/>
</dbReference>
<dbReference type="Gene3D" id="1.10.10.10">
    <property type="entry name" value="Winged helix-like DNA-binding domain superfamily/Winged helix DNA-binding domain"/>
    <property type="match status" value="1"/>
</dbReference>
<dbReference type="InterPro" id="IPR036390">
    <property type="entry name" value="WH_DNA-bd_sf"/>
</dbReference>
<dbReference type="EMBL" id="PFMR01000051">
    <property type="protein sequence ID" value="PIZ18006.1"/>
    <property type="molecule type" value="Genomic_DNA"/>
</dbReference>
<evidence type="ECO:0008006" key="3">
    <source>
        <dbReference type="Google" id="ProtNLM"/>
    </source>
</evidence>
<dbReference type="InterPro" id="IPR000944">
    <property type="entry name" value="Tscrpt_reg_Rrf2"/>
</dbReference>
<dbReference type="AlphaFoldDB" id="A0A2M7SER7"/>
<proteinExistence type="predicted"/>
<dbReference type="GO" id="GO:0005829">
    <property type="term" value="C:cytosol"/>
    <property type="evidence" value="ECO:0007669"/>
    <property type="project" value="TreeGrafter"/>
</dbReference>
<protein>
    <recommendedName>
        <fullName evidence="3">Rrf2 family transcriptional regulator</fullName>
    </recommendedName>
</protein>
<gene>
    <name evidence="1" type="ORF">COY52_01695</name>
</gene>
<dbReference type="GO" id="GO:0003700">
    <property type="term" value="F:DNA-binding transcription factor activity"/>
    <property type="evidence" value="ECO:0007669"/>
    <property type="project" value="TreeGrafter"/>
</dbReference>
<reference evidence="2" key="1">
    <citation type="submission" date="2017-09" db="EMBL/GenBank/DDBJ databases">
        <title>Depth-based differentiation of microbial function through sediment-hosted aquifers and enrichment of novel symbionts in the deep terrestrial subsurface.</title>
        <authorList>
            <person name="Probst A.J."/>
            <person name="Ladd B."/>
            <person name="Jarett J.K."/>
            <person name="Geller-Mcgrath D.E."/>
            <person name="Sieber C.M.K."/>
            <person name="Emerson J.B."/>
            <person name="Anantharaman K."/>
            <person name="Thomas B.C."/>
            <person name="Malmstrom R."/>
            <person name="Stieglmeier M."/>
            <person name="Klingl A."/>
            <person name="Woyke T."/>
            <person name="Ryan C.M."/>
            <person name="Banfield J.F."/>
        </authorList>
    </citation>
    <scope>NUCLEOTIDE SEQUENCE [LARGE SCALE GENOMIC DNA]</scope>
</reference>
<evidence type="ECO:0000313" key="2">
    <source>
        <dbReference type="Proteomes" id="UP000229307"/>
    </source>
</evidence>
<dbReference type="PANTHER" id="PTHR33221:SF15">
    <property type="entry name" value="HTH-TYPE TRANSCRIPTIONAL REGULATOR YWGB-RELATED"/>
    <property type="match status" value="1"/>
</dbReference>
<dbReference type="Pfam" id="PF02082">
    <property type="entry name" value="Rrf2"/>
    <property type="match status" value="1"/>
</dbReference>
<sequence>MKIAGRVDYALSCLLRIADKCGKGAVTAQEIAEKENLKEDYVEQLLILLRRKGIIKSTKGPGGGYLLAKSPSRITMKDVIEAIEKDVLEIVCFRKKGRRHKCAHMEDCRIRGLWMKVKRDVELVFDKFNLEKMLSRRKKEKNWNKI</sequence>
<evidence type="ECO:0000313" key="1">
    <source>
        <dbReference type="EMBL" id="PIZ18006.1"/>
    </source>
</evidence>
<dbReference type="PROSITE" id="PS51197">
    <property type="entry name" value="HTH_RRF2_2"/>
    <property type="match status" value="1"/>
</dbReference>
<dbReference type="SUPFAM" id="SSF46785">
    <property type="entry name" value="Winged helix' DNA-binding domain"/>
    <property type="match status" value="1"/>
</dbReference>
<name>A0A2M7SER7_9BACT</name>
<dbReference type="PROSITE" id="PS01332">
    <property type="entry name" value="HTH_RRF2_1"/>
    <property type="match status" value="1"/>
</dbReference>
<dbReference type="InterPro" id="IPR030489">
    <property type="entry name" value="TR_Rrf2-type_CS"/>
</dbReference>
<dbReference type="InterPro" id="IPR036388">
    <property type="entry name" value="WH-like_DNA-bd_sf"/>
</dbReference>
<organism evidence="1 2">
    <name type="scientific">Candidatus Desantisbacteria bacterium CG_4_10_14_0_8_um_filter_48_22</name>
    <dbReference type="NCBI Taxonomy" id="1974543"/>
    <lineage>
        <taxon>Bacteria</taxon>
        <taxon>Candidatus Desantisiibacteriota</taxon>
    </lineage>
</organism>
<dbReference type="PANTHER" id="PTHR33221">
    <property type="entry name" value="WINGED HELIX-TURN-HELIX TRANSCRIPTIONAL REGULATOR, RRF2 FAMILY"/>
    <property type="match status" value="1"/>
</dbReference>
<comment type="caution">
    <text evidence="1">The sequence shown here is derived from an EMBL/GenBank/DDBJ whole genome shotgun (WGS) entry which is preliminary data.</text>
</comment>
<accession>A0A2M7SER7</accession>